<accession>A0A023B281</accession>
<name>A0A023B281_GRENI</name>
<organism evidence="2 3">
    <name type="scientific">Gregarina niphandrodes</name>
    <name type="common">Septate eugregarine</name>
    <dbReference type="NCBI Taxonomy" id="110365"/>
    <lineage>
        <taxon>Eukaryota</taxon>
        <taxon>Sar</taxon>
        <taxon>Alveolata</taxon>
        <taxon>Apicomplexa</taxon>
        <taxon>Conoidasida</taxon>
        <taxon>Gregarinasina</taxon>
        <taxon>Eugregarinorida</taxon>
        <taxon>Gregarinidae</taxon>
        <taxon>Gregarina</taxon>
    </lineage>
</organism>
<dbReference type="Proteomes" id="UP000019763">
    <property type="component" value="Unassembled WGS sequence"/>
</dbReference>
<protein>
    <recommendedName>
        <fullName evidence="4">Tetratricopeptide repeat protein</fullName>
    </recommendedName>
</protein>
<evidence type="ECO:0000313" key="2">
    <source>
        <dbReference type="EMBL" id="EZG51422.1"/>
    </source>
</evidence>
<gene>
    <name evidence="2" type="ORF">GNI_124570</name>
</gene>
<feature type="compositionally biased region" description="Polar residues" evidence="1">
    <location>
        <begin position="683"/>
        <end position="696"/>
    </location>
</feature>
<evidence type="ECO:0000313" key="3">
    <source>
        <dbReference type="Proteomes" id="UP000019763"/>
    </source>
</evidence>
<keyword evidence="3" id="KW-1185">Reference proteome</keyword>
<feature type="compositionally biased region" description="Low complexity" evidence="1">
    <location>
        <begin position="460"/>
        <end position="471"/>
    </location>
</feature>
<evidence type="ECO:0008006" key="4">
    <source>
        <dbReference type="Google" id="ProtNLM"/>
    </source>
</evidence>
<dbReference type="RefSeq" id="XP_011131977.1">
    <property type="nucleotide sequence ID" value="XM_011133675.1"/>
</dbReference>
<feature type="region of interest" description="Disordered" evidence="1">
    <location>
        <begin position="867"/>
        <end position="930"/>
    </location>
</feature>
<feature type="compositionally biased region" description="Basic and acidic residues" evidence="1">
    <location>
        <begin position="891"/>
        <end position="902"/>
    </location>
</feature>
<feature type="compositionally biased region" description="Basic and acidic residues" evidence="1">
    <location>
        <begin position="447"/>
        <end position="458"/>
    </location>
</feature>
<dbReference type="GeneID" id="22914398"/>
<proteinExistence type="predicted"/>
<feature type="region of interest" description="Disordered" evidence="1">
    <location>
        <begin position="414"/>
        <end position="514"/>
    </location>
</feature>
<evidence type="ECO:0000256" key="1">
    <source>
        <dbReference type="SAM" id="MobiDB-lite"/>
    </source>
</evidence>
<feature type="region of interest" description="Disordered" evidence="1">
    <location>
        <begin position="667"/>
        <end position="697"/>
    </location>
</feature>
<dbReference type="AlphaFoldDB" id="A0A023B281"/>
<feature type="compositionally biased region" description="Basic and acidic residues" evidence="1">
    <location>
        <begin position="424"/>
        <end position="435"/>
    </location>
</feature>
<dbReference type="VEuPathDB" id="CryptoDB:GNI_124570"/>
<comment type="caution">
    <text evidence="2">The sequence shown here is derived from an EMBL/GenBank/DDBJ whole genome shotgun (WGS) entry which is preliminary data.</text>
</comment>
<dbReference type="EMBL" id="AFNH02000927">
    <property type="protein sequence ID" value="EZG51422.1"/>
    <property type="molecule type" value="Genomic_DNA"/>
</dbReference>
<sequence>MAKNEEEQERYRPTVLRHLAGQELRLGPYGNVLKKVVHTTNRPQIPGLLHSSAAKIRFKVCDGIVDSVDPVEGHAVVCIFDKDMGWFDLPEDVSVEEILREEAERTEDAVAEGANDDPLLAFSTRRSWRKWDVPIAARLGNYVYSHALANVIRTMVVGEKALFQYVGPEEPNAYPNMEFDKGFTVYVECEELYSREKLNPLDYCSLVESWNSFDPMIDTVRYKERCHENEYQVVYDQEAWLFVPLSVQKDSRRCQILSVVEFDMSVCTREGTETWENEQCTIGLADINPWLEQALTGECTLLLDCFILLPLQPREDIIRRKDWGDCASCSDLLAVSDKSYDDVEYYIPLDEEHAFDARYRRSPEDVTYRKGRFGILPSSRNQKRFMNLTHGAIVTSLIVRKIWLLPDIRSGVYDPITDTNSAHESSRQQDGKNSEQDGECSEPSGQKTEDKATKDEAVFKASNNESSAAEAKSTEAKSTEAKSTEGEPAGSKGLDVDDSSEGFVSSEDEYGSDLVSEEYDPAAYKSQEVGGEPLEADEVYGYILSYARRIMVLGDGLSARGLHLDAFRLYSLALTDLECQSTNVEYEKCRELPLIQVRRGLRKKMVGNLCFLGGYRHALWMLNEYLVDDCPDDPEIYLWLGRAEQGLGRYDSSITRFKYGALLTTAEPSRPRGDGSGTYRAGSRTNGAGSGTNRAGSGTDWIDWQKEIDASNRLIREAPKSHFDFAGAFKGYSDGRQSVDHQNVGRAVEAAATPSQGRTVERRSINMDSEEERPEYERLLAEHAVKLGTSEFRPPVPPDEFDVSRFGRSCRHRVRYSECSQCSEDADCAEWFDDFGSHNERLQISDAYLNDETRHFLERFGFQCRPVRPAATEDPDHPQYLADDYSEDNPQELKDDHPKILEDIYGGSHDDGSDDGCSPDDSPDDSLLDD</sequence>
<feature type="compositionally biased region" description="Acidic residues" evidence="1">
    <location>
        <begin position="912"/>
        <end position="930"/>
    </location>
</feature>
<reference evidence="2" key="1">
    <citation type="submission" date="2013-12" db="EMBL/GenBank/DDBJ databases">
        <authorList>
            <person name="Omoto C.K."/>
            <person name="Sibley D."/>
            <person name="Venepally P."/>
            <person name="Hadjithomas M."/>
            <person name="Karamycheva S."/>
            <person name="Brunk B."/>
            <person name="Roos D."/>
            <person name="Caler E."/>
            <person name="Lorenzi H."/>
        </authorList>
    </citation>
    <scope>NUCLEOTIDE SEQUENCE</scope>
</reference>
<feature type="compositionally biased region" description="Acidic residues" evidence="1">
    <location>
        <begin position="496"/>
        <end position="514"/>
    </location>
</feature>
<feature type="compositionally biased region" description="Basic and acidic residues" evidence="1">
    <location>
        <begin position="472"/>
        <end position="485"/>
    </location>
</feature>